<dbReference type="OrthoDB" id="2506362at2759"/>
<accession>A0A0L6UII6</accession>
<protein>
    <submittedName>
        <fullName evidence="2">Uncharacterized protein</fullName>
    </submittedName>
</protein>
<comment type="caution">
    <text evidence="2">The sequence shown here is derived from an EMBL/GenBank/DDBJ whole genome shotgun (WGS) entry which is preliminary data.</text>
</comment>
<keyword evidence="3" id="KW-1185">Reference proteome</keyword>
<evidence type="ECO:0000256" key="1">
    <source>
        <dbReference type="SAM" id="MobiDB-lite"/>
    </source>
</evidence>
<reference evidence="2 3" key="1">
    <citation type="submission" date="2015-08" db="EMBL/GenBank/DDBJ databases">
        <title>Next Generation Sequencing and Analysis of the Genome of Puccinia sorghi L Schw, the Causal Agent of Maize Common Rust.</title>
        <authorList>
            <person name="Rochi L."/>
            <person name="Burguener G."/>
            <person name="Darino M."/>
            <person name="Turjanski A."/>
            <person name="Kreff E."/>
            <person name="Dieguez M.J."/>
            <person name="Sacco F."/>
        </authorList>
    </citation>
    <scope>NUCLEOTIDE SEQUENCE [LARGE SCALE GENOMIC DNA]</scope>
    <source>
        <strain evidence="2 3">RO10H11247</strain>
    </source>
</reference>
<feature type="compositionally biased region" description="Low complexity" evidence="1">
    <location>
        <begin position="1"/>
        <end position="44"/>
    </location>
</feature>
<feature type="non-terminal residue" evidence="2">
    <location>
        <position position="107"/>
    </location>
</feature>
<proteinExistence type="predicted"/>
<evidence type="ECO:0000313" key="2">
    <source>
        <dbReference type="EMBL" id="KNZ48339.1"/>
    </source>
</evidence>
<name>A0A0L6UII6_9BASI</name>
<feature type="non-terminal residue" evidence="2">
    <location>
        <position position="1"/>
    </location>
</feature>
<sequence length="107" mass="11939">RLSQPPSSSTCNSNPASSAMIQGNSESFQNNSANNENSKGNSSSTWKQTPGVHTVKQSMKEDQFYMKKIKVMSQHSSNYRDQTVAMVKTKVIRQQVAEAEVTHMRTK</sequence>
<feature type="region of interest" description="Disordered" evidence="1">
    <location>
        <begin position="1"/>
        <end position="58"/>
    </location>
</feature>
<gene>
    <name evidence="2" type="ORF">VP01_5741g2</name>
</gene>
<dbReference type="AlphaFoldDB" id="A0A0L6UII6"/>
<dbReference type="EMBL" id="LAVV01010987">
    <property type="protein sequence ID" value="KNZ48339.1"/>
    <property type="molecule type" value="Genomic_DNA"/>
</dbReference>
<evidence type="ECO:0000313" key="3">
    <source>
        <dbReference type="Proteomes" id="UP000037035"/>
    </source>
</evidence>
<organism evidence="2 3">
    <name type="scientific">Puccinia sorghi</name>
    <dbReference type="NCBI Taxonomy" id="27349"/>
    <lineage>
        <taxon>Eukaryota</taxon>
        <taxon>Fungi</taxon>
        <taxon>Dikarya</taxon>
        <taxon>Basidiomycota</taxon>
        <taxon>Pucciniomycotina</taxon>
        <taxon>Pucciniomycetes</taxon>
        <taxon>Pucciniales</taxon>
        <taxon>Pucciniaceae</taxon>
        <taxon>Puccinia</taxon>
    </lineage>
</organism>
<dbReference type="Proteomes" id="UP000037035">
    <property type="component" value="Unassembled WGS sequence"/>
</dbReference>
<dbReference type="VEuPathDB" id="FungiDB:VP01_5741g2"/>